<reference evidence="1 2" key="1">
    <citation type="submission" date="2018-03" db="EMBL/GenBank/DDBJ databases">
        <title>Draft genome sequence of Rohu Carp (Labeo rohita).</title>
        <authorList>
            <person name="Das P."/>
            <person name="Kushwaha B."/>
            <person name="Joshi C.G."/>
            <person name="Kumar D."/>
            <person name="Nagpure N.S."/>
            <person name="Sahoo L."/>
            <person name="Das S.P."/>
            <person name="Bit A."/>
            <person name="Patnaik S."/>
            <person name="Meher P.K."/>
            <person name="Jayasankar P."/>
            <person name="Koringa P.G."/>
            <person name="Patel N.V."/>
            <person name="Hinsu A.T."/>
            <person name="Kumar R."/>
            <person name="Pandey M."/>
            <person name="Agarwal S."/>
            <person name="Srivastava S."/>
            <person name="Singh M."/>
            <person name="Iquebal M.A."/>
            <person name="Jaiswal S."/>
            <person name="Angadi U.B."/>
            <person name="Kumar N."/>
            <person name="Raza M."/>
            <person name="Shah T.M."/>
            <person name="Rai A."/>
            <person name="Jena J.K."/>
        </authorList>
    </citation>
    <scope>NUCLEOTIDE SEQUENCE [LARGE SCALE GENOMIC DNA]</scope>
    <source>
        <strain evidence="1">DASCIFA01</strain>
        <tissue evidence="1">Testis</tissue>
    </source>
</reference>
<dbReference type="EMBL" id="QBIY01012619">
    <property type="protein sequence ID" value="RXN21215.1"/>
    <property type="molecule type" value="Genomic_DNA"/>
</dbReference>
<keyword evidence="2" id="KW-1185">Reference proteome</keyword>
<evidence type="ECO:0000313" key="2">
    <source>
        <dbReference type="Proteomes" id="UP000290572"/>
    </source>
</evidence>
<proteinExistence type="predicted"/>
<accession>A0A498MX33</accession>
<organism evidence="1 2">
    <name type="scientific">Labeo rohita</name>
    <name type="common">Indian major carp</name>
    <name type="synonym">Cyprinus rohita</name>
    <dbReference type="NCBI Taxonomy" id="84645"/>
    <lineage>
        <taxon>Eukaryota</taxon>
        <taxon>Metazoa</taxon>
        <taxon>Chordata</taxon>
        <taxon>Craniata</taxon>
        <taxon>Vertebrata</taxon>
        <taxon>Euteleostomi</taxon>
        <taxon>Actinopterygii</taxon>
        <taxon>Neopterygii</taxon>
        <taxon>Teleostei</taxon>
        <taxon>Ostariophysi</taxon>
        <taxon>Cypriniformes</taxon>
        <taxon>Cyprinidae</taxon>
        <taxon>Labeoninae</taxon>
        <taxon>Labeonini</taxon>
        <taxon>Labeo</taxon>
    </lineage>
</organism>
<name>A0A498MX33_LABRO</name>
<dbReference type="AlphaFoldDB" id="A0A498MX33"/>
<gene>
    <name evidence="1" type="ORF">ROHU_024392</name>
</gene>
<comment type="caution">
    <text evidence="1">The sequence shown here is derived from an EMBL/GenBank/DDBJ whole genome shotgun (WGS) entry which is preliminary data.</text>
</comment>
<evidence type="ECO:0000313" key="1">
    <source>
        <dbReference type="EMBL" id="RXN21215.1"/>
    </source>
</evidence>
<dbReference type="Proteomes" id="UP000290572">
    <property type="component" value="Unassembled WGS sequence"/>
</dbReference>
<sequence>MKKYFRAIEISLLIYNQALDETSFTLQSSLSGAVIKDQLFGGLWLHLKFNSWSWISSFPDLPRTSNQRLQAQPITELEFKLTCPTCHSAIVPDNLADQSDAIPWDTA</sequence>
<protein>
    <submittedName>
        <fullName evidence="1">Uncharacterized protein</fullName>
    </submittedName>
</protein>